<reference evidence="3" key="1">
    <citation type="journal article" date="2019" name="Int. J. Syst. Evol. Microbiol.">
        <title>The Global Catalogue of Microorganisms (GCM) 10K type strain sequencing project: providing services to taxonomists for standard genome sequencing and annotation.</title>
        <authorList>
            <consortium name="The Broad Institute Genomics Platform"/>
            <consortium name="The Broad Institute Genome Sequencing Center for Infectious Disease"/>
            <person name="Wu L."/>
            <person name="Ma J."/>
        </authorList>
    </citation>
    <scope>NUCLEOTIDE SEQUENCE [LARGE SCALE GENOMIC DNA]</scope>
    <source>
        <strain evidence="3">KCTC 42255</strain>
    </source>
</reference>
<dbReference type="Proteomes" id="UP001597357">
    <property type="component" value="Unassembled WGS sequence"/>
</dbReference>
<sequence length="304" mass="35220">MFLVGLKWFLFGGLCIFIYYQLSSQFTIDKIVFTERNIGFWGILGCLIFTSINWWLEIKKWHILTVNLKLKSFKNSIQEYLIAHAVGVLTPNKIGEFGVKTLFYPKNHRKKILSRKTWASFSQMLATLFFGFLGLLFYILIQSIIPGLSKAQVYFIFGITVVFIFIILVEWRYQFIKKWMQTRLNFTDIIPLPTKRKIVALSFARHLVFSHQFVLVLMLFEVQISYSSAICGIWLVYLLASIIPQFLFSDALTKTGFAVVIFSLYSNQQATIALAVLIMWCLNFVLPTLLGAILNLLHPYKTTE</sequence>
<evidence type="ECO:0000256" key="1">
    <source>
        <dbReference type="SAM" id="Phobius"/>
    </source>
</evidence>
<feature type="transmembrane region" description="Helical" evidence="1">
    <location>
        <begin position="272"/>
        <end position="297"/>
    </location>
</feature>
<protein>
    <recommendedName>
        <fullName evidence="4">Flippase-like domain-containing protein</fullName>
    </recommendedName>
</protein>
<dbReference type="RefSeq" id="WP_379043541.1">
    <property type="nucleotide sequence ID" value="NZ_JBHULZ010000008.1"/>
</dbReference>
<keyword evidence="1" id="KW-0812">Transmembrane</keyword>
<keyword evidence="3" id="KW-1185">Reference proteome</keyword>
<keyword evidence="1" id="KW-1133">Transmembrane helix</keyword>
<name>A0ABW5SE39_9FLAO</name>
<feature type="transmembrane region" description="Helical" evidence="1">
    <location>
        <begin position="213"/>
        <end position="240"/>
    </location>
</feature>
<comment type="caution">
    <text evidence="2">The sequence shown here is derived from an EMBL/GenBank/DDBJ whole genome shotgun (WGS) entry which is preliminary data.</text>
</comment>
<gene>
    <name evidence="2" type="ORF">ACFSQ0_02320</name>
</gene>
<feature type="transmembrane region" description="Helical" evidence="1">
    <location>
        <begin position="246"/>
        <end position="265"/>
    </location>
</feature>
<feature type="transmembrane region" description="Helical" evidence="1">
    <location>
        <begin position="118"/>
        <end position="141"/>
    </location>
</feature>
<feature type="transmembrane region" description="Helical" evidence="1">
    <location>
        <begin position="38"/>
        <end position="56"/>
    </location>
</feature>
<evidence type="ECO:0000313" key="2">
    <source>
        <dbReference type="EMBL" id="MFD2696815.1"/>
    </source>
</evidence>
<dbReference type="EMBL" id="JBHULZ010000008">
    <property type="protein sequence ID" value="MFD2696815.1"/>
    <property type="molecule type" value="Genomic_DNA"/>
</dbReference>
<evidence type="ECO:0008006" key="4">
    <source>
        <dbReference type="Google" id="ProtNLM"/>
    </source>
</evidence>
<organism evidence="2 3">
    <name type="scientific">Mesonia sediminis</name>
    <dbReference type="NCBI Taxonomy" id="1703946"/>
    <lineage>
        <taxon>Bacteria</taxon>
        <taxon>Pseudomonadati</taxon>
        <taxon>Bacteroidota</taxon>
        <taxon>Flavobacteriia</taxon>
        <taxon>Flavobacteriales</taxon>
        <taxon>Flavobacteriaceae</taxon>
        <taxon>Mesonia</taxon>
    </lineage>
</organism>
<evidence type="ECO:0000313" key="3">
    <source>
        <dbReference type="Proteomes" id="UP001597357"/>
    </source>
</evidence>
<feature type="transmembrane region" description="Helical" evidence="1">
    <location>
        <begin position="7"/>
        <end position="26"/>
    </location>
</feature>
<accession>A0ABW5SE39</accession>
<feature type="transmembrane region" description="Helical" evidence="1">
    <location>
        <begin position="153"/>
        <end position="173"/>
    </location>
</feature>
<proteinExistence type="predicted"/>
<keyword evidence="1" id="KW-0472">Membrane</keyword>